<dbReference type="AlphaFoldDB" id="A0A8T1BQJ3"/>
<comment type="caution">
    <text evidence="3">The sequence shown here is derived from an EMBL/GenBank/DDBJ whole genome shotgun (WGS) entry which is preliminary data.</text>
</comment>
<dbReference type="Proteomes" id="UP000735874">
    <property type="component" value="Unassembled WGS sequence"/>
</dbReference>
<dbReference type="Proteomes" id="UP000774804">
    <property type="component" value="Unassembled WGS sequence"/>
</dbReference>
<dbReference type="Proteomes" id="UP000697107">
    <property type="component" value="Unassembled WGS sequence"/>
</dbReference>
<sequence>MHRDLGEAKTKQTRRNQKNQRSAHPVNFHVGDYVLWSGIESRLKTNKLFVKWVDPYKVVDAKPNSFTVKHLIDGSNRDIHPSRFKRYADSLFDVMEEIREHISNQDIYLTVRGLLDHRNSTTRY</sequence>
<evidence type="ECO:0008006" key="6">
    <source>
        <dbReference type="Google" id="ProtNLM"/>
    </source>
</evidence>
<reference evidence="3" key="1">
    <citation type="submission" date="2018-10" db="EMBL/GenBank/DDBJ databases">
        <title>Effector identification in a new, highly contiguous assembly of the strawberry crown rot pathogen Phytophthora cactorum.</title>
        <authorList>
            <person name="Armitage A.D."/>
            <person name="Nellist C.F."/>
            <person name="Bates H."/>
            <person name="Vickerstaff R.J."/>
            <person name="Harrison R.J."/>
        </authorList>
    </citation>
    <scope>NUCLEOTIDE SEQUENCE</scope>
    <source>
        <strain evidence="2">15-7</strain>
        <strain evidence="3">4032</strain>
        <strain evidence="4">P415</strain>
    </source>
</reference>
<proteinExistence type="predicted"/>
<feature type="compositionally biased region" description="Basic and acidic residues" evidence="1">
    <location>
        <begin position="1"/>
        <end position="10"/>
    </location>
</feature>
<evidence type="ECO:0000313" key="2">
    <source>
        <dbReference type="EMBL" id="KAG2863468.1"/>
    </source>
</evidence>
<organism evidence="3 5">
    <name type="scientific">Phytophthora cactorum</name>
    <dbReference type="NCBI Taxonomy" id="29920"/>
    <lineage>
        <taxon>Eukaryota</taxon>
        <taxon>Sar</taxon>
        <taxon>Stramenopiles</taxon>
        <taxon>Oomycota</taxon>
        <taxon>Peronosporomycetes</taxon>
        <taxon>Peronosporales</taxon>
        <taxon>Peronosporaceae</taxon>
        <taxon>Phytophthora</taxon>
    </lineage>
</organism>
<protein>
    <recommendedName>
        <fullName evidence="6">Chromo domain-containing protein</fullName>
    </recommendedName>
</protein>
<evidence type="ECO:0000313" key="4">
    <source>
        <dbReference type="EMBL" id="KAG2973053.1"/>
    </source>
</evidence>
<name>A0A8T1BQJ3_9STRA</name>
<accession>A0A8T1BQJ3</accession>
<feature type="region of interest" description="Disordered" evidence="1">
    <location>
        <begin position="1"/>
        <end position="24"/>
    </location>
</feature>
<dbReference type="EMBL" id="RCML01000591">
    <property type="protein sequence ID" value="KAG2973053.1"/>
    <property type="molecule type" value="Genomic_DNA"/>
</dbReference>
<dbReference type="EMBL" id="RCMG01000103">
    <property type="protein sequence ID" value="KAG2863468.1"/>
    <property type="molecule type" value="Genomic_DNA"/>
</dbReference>
<evidence type="ECO:0000313" key="3">
    <source>
        <dbReference type="EMBL" id="KAG2905285.1"/>
    </source>
</evidence>
<dbReference type="EMBL" id="RCMI01000569">
    <property type="protein sequence ID" value="KAG2905285.1"/>
    <property type="molecule type" value="Genomic_DNA"/>
</dbReference>
<evidence type="ECO:0000256" key="1">
    <source>
        <dbReference type="SAM" id="MobiDB-lite"/>
    </source>
</evidence>
<evidence type="ECO:0000313" key="5">
    <source>
        <dbReference type="Proteomes" id="UP000774804"/>
    </source>
</evidence>
<dbReference type="VEuPathDB" id="FungiDB:PC110_g13798"/>
<gene>
    <name evidence="2" type="ORF">PC113_g5410</name>
    <name evidence="3" type="ORF">PC115_g14682</name>
    <name evidence="4" type="ORF">PC118_g15339</name>
</gene>